<reference evidence="9" key="1">
    <citation type="submission" date="2021-02" db="EMBL/GenBank/DDBJ databases">
        <authorList>
            <person name="Dougan E. K."/>
            <person name="Rhodes N."/>
            <person name="Thang M."/>
            <person name="Chan C."/>
        </authorList>
    </citation>
    <scope>NUCLEOTIDE SEQUENCE</scope>
</reference>
<evidence type="ECO:0000256" key="1">
    <source>
        <dbReference type="ARBA" id="ARBA00004141"/>
    </source>
</evidence>
<evidence type="ECO:0000313" key="10">
    <source>
        <dbReference type="Proteomes" id="UP000649617"/>
    </source>
</evidence>
<feature type="domain" description="Potassium channel" evidence="8">
    <location>
        <begin position="15"/>
        <end position="82"/>
    </location>
</feature>
<dbReference type="GO" id="GO:0015271">
    <property type="term" value="F:outward rectifier potassium channel activity"/>
    <property type="evidence" value="ECO:0007669"/>
    <property type="project" value="TreeGrafter"/>
</dbReference>
<dbReference type="Proteomes" id="UP000649617">
    <property type="component" value="Unassembled WGS sequence"/>
</dbReference>
<protein>
    <submittedName>
        <fullName evidence="9">TPKB protein</fullName>
    </submittedName>
</protein>
<evidence type="ECO:0000313" key="9">
    <source>
        <dbReference type="EMBL" id="CAE7465125.1"/>
    </source>
</evidence>
<dbReference type="Pfam" id="PF07885">
    <property type="entry name" value="Ion_trans_2"/>
    <property type="match status" value="1"/>
</dbReference>
<organism evidence="9 10">
    <name type="scientific">Symbiodinium pilosum</name>
    <name type="common">Dinoflagellate</name>
    <dbReference type="NCBI Taxonomy" id="2952"/>
    <lineage>
        <taxon>Eukaryota</taxon>
        <taxon>Sar</taxon>
        <taxon>Alveolata</taxon>
        <taxon>Dinophyceae</taxon>
        <taxon>Suessiales</taxon>
        <taxon>Symbiodiniaceae</taxon>
        <taxon>Symbiodinium</taxon>
    </lineage>
</organism>
<keyword evidence="3" id="KW-0812">Transmembrane</keyword>
<sequence length="163" mass="18537">MPQQLGLCGHWWRLWRVAFYASYPGEQKTLWEAFYFSLQTLTTVGFGDVYPVTRGGRAFATVWMLLGVTAAANTIVTLTDAILKYRKELKADNLSKELLLQMSRDGSGKVQKMDFLCYELVRRGLCDSDDLSDILNLFLQLDHEGAGFLRAEDLCNMRPKRSA</sequence>
<comment type="subcellular location">
    <subcellularLocation>
        <location evidence="1">Membrane</location>
        <topology evidence="1">Multi-pass membrane protein</topology>
    </subcellularLocation>
</comment>
<dbReference type="GO" id="GO:0030322">
    <property type="term" value="P:stabilization of membrane potential"/>
    <property type="evidence" value="ECO:0007669"/>
    <property type="project" value="TreeGrafter"/>
</dbReference>
<evidence type="ECO:0000256" key="7">
    <source>
        <dbReference type="ARBA" id="ARBA00023303"/>
    </source>
</evidence>
<keyword evidence="5" id="KW-0406">Ion transport</keyword>
<keyword evidence="6" id="KW-0472">Membrane</keyword>
<accession>A0A812S392</accession>
<evidence type="ECO:0000256" key="5">
    <source>
        <dbReference type="ARBA" id="ARBA00023065"/>
    </source>
</evidence>
<dbReference type="InterPro" id="IPR013099">
    <property type="entry name" value="K_chnl_dom"/>
</dbReference>
<comment type="caution">
    <text evidence="9">The sequence shown here is derived from an EMBL/GenBank/DDBJ whole genome shotgun (WGS) entry which is preliminary data.</text>
</comment>
<name>A0A812S392_SYMPI</name>
<evidence type="ECO:0000256" key="6">
    <source>
        <dbReference type="ARBA" id="ARBA00023136"/>
    </source>
</evidence>
<dbReference type="OrthoDB" id="6128189at2759"/>
<evidence type="ECO:0000259" key="8">
    <source>
        <dbReference type="Pfam" id="PF07885"/>
    </source>
</evidence>
<dbReference type="PANTHER" id="PTHR11003">
    <property type="entry name" value="POTASSIUM CHANNEL, SUBFAMILY K"/>
    <property type="match status" value="1"/>
</dbReference>
<keyword evidence="10" id="KW-1185">Reference proteome</keyword>
<keyword evidence="7" id="KW-0407">Ion channel</keyword>
<gene>
    <name evidence="9" type="primary">TPKB</name>
    <name evidence="9" type="ORF">SPIL2461_LOCUS11668</name>
</gene>
<keyword evidence="2" id="KW-0813">Transport</keyword>
<keyword evidence="4" id="KW-1133">Transmembrane helix</keyword>
<evidence type="ECO:0000256" key="2">
    <source>
        <dbReference type="ARBA" id="ARBA00022448"/>
    </source>
</evidence>
<evidence type="ECO:0000256" key="3">
    <source>
        <dbReference type="ARBA" id="ARBA00022692"/>
    </source>
</evidence>
<dbReference type="Gene3D" id="1.10.287.70">
    <property type="match status" value="1"/>
</dbReference>
<dbReference type="EMBL" id="CAJNIZ010022925">
    <property type="protein sequence ID" value="CAE7465125.1"/>
    <property type="molecule type" value="Genomic_DNA"/>
</dbReference>
<dbReference type="GO" id="GO:0022841">
    <property type="term" value="F:potassium ion leak channel activity"/>
    <property type="evidence" value="ECO:0007669"/>
    <property type="project" value="TreeGrafter"/>
</dbReference>
<evidence type="ECO:0000256" key="4">
    <source>
        <dbReference type="ARBA" id="ARBA00022989"/>
    </source>
</evidence>
<proteinExistence type="predicted"/>
<dbReference type="SUPFAM" id="SSF47473">
    <property type="entry name" value="EF-hand"/>
    <property type="match status" value="1"/>
</dbReference>
<dbReference type="InterPro" id="IPR003280">
    <property type="entry name" value="2pore_dom_K_chnl"/>
</dbReference>
<dbReference type="PANTHER" id="PTHR11003:SF291">
    <property type="entry name" value="IP11374P"/>
    <property type="match status" value="1"/>
</dbReference>
<dbReference type="GO" id="GO:0005886">
    <property type="term" value="C:plasma membrane"/>
    <property type="evidence" value="ECO:0007669"/>
    <property type="project" value="TreeGrafter"/>
</dbReference>
<dbReference type="InterPro" id="IPR011992">
    <property type="entry name" value="EF-hand-dom_pair"/>
</dbReference>
<dbReference type="AlphaFoldDB" id="A0A812S392"/>
<dbReference type="SUPFAM" id="SSF81324">
    <property type="entry name" value="Voltage-gated potassium channels"/>
    <property type="match status" value="1"/>
</dbReference>